<evidence type="ECO:0000313" key="3">
    <source>
        <dbReference type="EMBL" id="KAG0466420.1"/>
    </source>
</evidence>
<evidence type="ECO:0000313" key="4">
    <source>
        <dbReference type="Proteomes" id="UP000636800"/>
    </source>
</evidence>
<sequence length="539" mass="59571">MAFSSLKSTSRRGTRYSTKPSSSAAKDQSCLQPRRKNLIRRPRSVSAASRSYVNGAAASPAAKKSSVSQFSNTRDNPLFSCSSSSSSEGEASEAVFEFGGGDSNGGRGRLVSRSSGNVEKTASNRSQSALILSRVSSGRLLRSTSIERFGYSMSKEEKDYRKTSILSVEDKVACSPKVMKDSGTTLEGYDAMKQAKNLQTWRSKHSVSDYSNALGVRSWEDGISTSSLSDLEVKTMRKNECRSAGVEMDYLYEIVRSEVHRAVSEIKCNLENAIRTNNFTVNAFDHALEMPPQLVNIDAVDCRAEYETMLKESQERAKKLRADLAVEEQHELEIDKILKGMSLKETTSQKSKQRKLSMERLETSKQLTEDAMNYFDECVSITTFDSSDLSSAEDQKLSSGGIIDTMDTYDGLSTSEHSKSTIPCVLLGCSSHLEQLENQTSNFATSIGGFFGDGSLPVEDLNPKKPSDGDATVDDFGFHDLRNFLKKFEKSSFRSDEHLELSSSFNIYGNKEESLLLDTVIFRNRIESGSLLLCHGRTL</sequence>
<feature type="compositionally biased region" description="Low complexity" evidence="2">
    <location>
        <begin position="109"/>
        <end position="118"/>
    </location>
</feature>
<dbReference type="AlphaFoldDB" id="A0A835UMX8"/>
<name>A0A835UMX8_VANPL</name>
<feature type="compositionally biased region" description="Low complexity" evidence="2">
    <location>
        <begin position="44"/>
        <end position="68"/>
    </location>
</feature>
<proteinExistence type="predicted"/>
<gene>
    <name evidence="3" type="ORF">HPP92_018000</name>
</gene>
<comment type="caution">
    <text evidence="3">The sequence shown here is derived from an EMBL/GenBank/DDBJ whole genome shotgun (WGS) entry which is preliminary data.</text>
</comment>
<protein>
    <submittedName>
        <fullName evidence="3">Uncharacterized protein</fullName>
    </submittedName>
</protein>
<dbReference type="OrthoDB" id="1921166at2759"/>
<dbReference type="PANTHER" id="PTHR34466">
    <property type="entry name" value="OS11G0129800 PROTEIN"/>
    <property type="match status" value="1"/>
</dbReference>
<dbReference type="PANTHER" id="PTHR34466:SF3">
    <property type="entry name" value="OS11G0129800 PROTEIN"/>
    <property type="match status" value="1"/>
</dbReference>
<reference evidence="3 4" key="1">
    <citation type="journal article" date="2020" name="Nat. Food">
        <title>A phased Vanilla planifolia genome enables genetic improvement of flavour and production.</title>
        <authorList>
            <person name="Hasing T."/>
            <person name="Tang H."/>
            <person name="Brym M."/>
            <person name="Khazi F."/>
            <person name="Huang T."/>
            <person name="Chambers A.H."/>
        </authorList>
    </citation>
    <scope>NUCLEOTIDE SEQUENCE [LARGE SCALE GENOMIC DNA]</scope>
    <source>
        <tissue evidence="3">Leaf</tissue>
    </source>
</reference>
<feature type="compositionally biased region" description="Gly residues" evidence="2">
    <location>
        <begin position="98"/>
        <end position="108"/>
    </location>
</feature>
<accession>A0A835UMX8</accession>
<evidence type="ECO:0000256" key="1">
    <source>
        <dbReference type="SAM" id="Coils"/>
    </source>
</evidence>
<keyword evidence="4" id="KW-1185">Reference proteome</keyword>
<feature type="compositionally biased region" description="Polar residues" evidence="2">
    <location>
        <begin position="15"/>
        <end position="31"/>
    </location>
</feature>
<feature type="region of interest" description="Disordered" evidence="2">
    <location>
        <begin position="92"/>
        <end position="126"/>
    </location>
</feature>
<keyword evidence="1" id="KW-0175">Coiled coil</keyword>
<evidence type="ECO:0000256" key="2">
    <source>
        <dbReference type="SAM" id="MobiDB-lite"/>
    </source>
</evidence>
<feature type="coiled-coil region" evidence="1">
    <location>
        <begin position="303"/>
        <end position="330"/>
    </location>
</feature>
<feature type="region of interest" description="Disordered" evidence="2">
    <location>
        <begin position="1"/>
        <end position="73"/>
    </location>
</feature>
<dbReference type="Proteomes" id="UP000636800">
    <property type="component" value="Unassembled WGS sequence"/>
</dbReference>
<organism evidence="3 4">
    <name type="scientific">Vanilla planifolia</name>
    <name type="common">Vanilla</name>
    <dbReference type="NCBI Taxonomy" id="51239"/>
    <lineage>
        <taxon>Eukaryota</taxon>
        <taxon>Viridiplantae</taxon>
        <taxon>Streptophyta</taxon>
        <taxon>Embryophyta</taxon>
        <taxon>Tracheophyta</taxon>
        <taxon>Spermatophyta</taxon>
        <taxon>Magnoliopsida</taxon>
        <taxon>Liliopsida</taxon>
        <taxon>Asparagales</taxon>
        <taxon>Orchidaceae</taxon>
        <taxon>Vanilloideae</taxon>
        <taxon>Vanilleae</taxon>
        <taxon>Vanilla</taxon>
    </lineage>
</organism>
<dbReference type="EMBL" id="JADCNL010000009">
    <property type="protein sequence ID" value="KAG0466420.1"/>
    <property type="molecule type" value="Genomic_DNA"/>
</dbReference>
<feature type="compositionally biased region" description="Basic residues" evidence="2">
    <location>
        <begin position="33"/>
        <end position="43"/>
    </location>
</feature>